<evidence type="ECO:0000256" key="1">
    <source>
        <dbReference type="SAM" id="MobiDB-lite"/>
    </source>
</evidence>
<evidence type="ECO:0000259" key="2">
    <source>
        <dbReference type="Pfam" id="PF14613"/>
    </source>
</evidence>
<dbReference type="OrthoDB" id="19394at2759"/>
<accession>A0A165Q910</accession>
<proteinExistence type="predicted"/>
<dbReference type="InterPro" id="IPR017943">
    <property type="entry name" value="Bactericidal_perm-incr_a/b_dom"/>
</dbReference>
<keyword evidence="5" id="KW-1185">Reference proteome</keyword>
<dbReference type="Gene3D" id="3.15.10.10">
    <property type="entry name" value="Bactericidal permeability-increasing protein, domain 1"/>
    <property type="match status" value="1"/>
</dbReference>
<feature type="domain" description="HAM1-like N-terminal" evidence="3">
    <location>
        <begin position="15"/>
        <end position="651"/>
    </location>
</feature>
<sequence>MSLPAATKNISDKPPANAVTSPNDPKALQADVDRKLRAYGVIQAFRNGRLPSNTQIDETLAYVRDHSPVSVDKLSPEGRKLIDDSRDIIETARLMVKEKNADELFQEFIFHTSDANLKPQTADAPIGKDDVKQHREEAVHHLRTLLQLLLTNSETRKLLSDATLIGRDLFAQGAANVAERARPSAEKMANVDDAAPSEQWATAGPLDGDHKSAAKDLAQSLKDTHKDVVEPSDAAKAARADPSVPTSSPPHDPAAPLKATAPGAVAAVDNATEPTSPSDPNLQTKKTFKSRFQAMTGKVPQEHRERATAELQGVKNSLKDQFPKERRDQFIYRLKKVVVECQSHPSYKASLEWFLNVLEQYFGHAKNMAGDQRGHTANLFENDPALQQSTNELRTLAERFANNKSLDEVIAAVQRLWQDAREDDELRAWWNRVDKFVHKTLLEPGFILQPQFNNEAHAIRDDSHRFFDEKYKGHKDALLDSVSAWFKAFGDDPLNKRFGEDWSRLTKDLLFDEGGNLTYKASLWNDVRTVILPELARQVGYVPIPRIEYTDNMVDLVLENITLQGRNLLPNIFEINAQNYFKMSPYGSIKDEHHHTVTFSMSQIQADLRDVAFYYNKKQGFPKIRDQGLADVFLGGQGISVKVTLASADPSDHTSIFKVKNVSVKVDALKFAIKDAKHGTLYKALRPLATGLIKKQIAKAFSDSIRTGLELLDEQLVQVRDNMSEASQSDDKSRTDVLRTMFARKQEEAETKASSVKSKRESKFKFVPGRESMLLPDAGHENGWARKQFEKDDLAKQGEGWRSNAFSIVPNGTTHPTPAKTATAA</sequence>
<feature type="region of interest" description="Disordered" evidence="1">
    <location>
        <begin position="1"/>
        <end position="26"/>
    </location>
</feature>
<dbReference type="PANTHER" id="PTHR31138:SF1">
    <property type="entry name" value="PDZ DOMAIN-CONTAINING PROTEIN"/>
    <property type="match status" value="1"/>
</dbReference>
<evidence type="ECO:0000259" key="3">
    <source>
        <dbReference type="Pfam" id="PF19343"/>
    </source>
</evidence>
<name>A0A165Q910_EXIGL</name>
<dbReference type="InterPro" id="IPR045967">
    <property type="entry name" value="HAM1-like_N"/>
</dbReference>
<gene>
    <name evidence="4" type="ORF">EXIGLDRAFT_759133</name>
</gene>
<dbReference type="Pfam" id="PF14613">
    <property type="entry name" value="HAM1_C"/>
    <property type="match status" value="1"/>
</dbReference>
<dbReference type="Proteomes" id="UP000077266">
    <property type="component" value="Unassembled WGS sequence"/>
</dbReference>
<feature type="compositionally biased region" description="Low complexity" evidence="1">
    <location>
        <begin position="813"/>
        <end position="825"/>
    </location>
</feature>
<dbReference type="InterPro" id="IPR027842">
    <property type="entry name" value="HAM1-like_C"/>
</dbReference>
<feature type="region of interest" description="Disordered" evidence="1">
    <location>
        <begin position="181"/>
        <end position="258"/>
    </location>
</feature>
<evidence type="ECO:0000313" key="4">
    <source>
        <dbReference type="EMBL" id="KZW03262.1"/>
    </source>
</evidence>
<feature type="domain" description="HAM1-like C-terminal" evidence="2">
    <location>
        <begin position="664"/>
        <end position="815"/>
    </location>
</feature>
<reference evidence="4 5" key="1">
    <citation type="journal article" date="2016" name="Mol. Biol. Evol.">
        <title>Comparative Genomics of Early-Diverging Mushroom-Forming Fungi Provides Insights into the Origins of Lignocellulose Decay Capabilities.</title>
        <authorList>
            <person name="Nagy L.G."/>
            <person name="Riley R."/>
            <person name="Tritt A."/>
            <person name="Adam C."/>
            <person name="Daum C."/>
            <person name="Floudas D."/>
            <person name="Sun H."/>
            <person name="Yadav J.S."/>
            <person name="Pangilinan J."/>
            <person name="Larsson K.H."/>
            <person name="Matsuura K."/>
            <person name="Barry K."/>
            <person name="Labutti K."/>
            <person name="Kuo R."/>
            <person name="Ohm R.A."/>
            <person name="Bhattacharya S.S."/>
            <person name="Shirouzu T."/>
            <person name="Yoshinaga Y."/>
            <person name="Martin F.M."/>
            <person name="Grigoriev I.V."/>
            <person name="Hibbett D.S."/>
        </authorList>
    </citation>
    <scope>NUCLEOTIDE SEQUENCE [LARGE SCALE GENOMIC DNA]</scope>
    <source>
        <strain evidence="4 5">HHB12029</strain>
    </source>
</reference>
<dbReference type="SUPFAM" id="SSF55394">
    <property type="entry name" value="Bactericidal permeability-increasing protein, BPI"/>
    <property type="match status" value="1"/>
</dbReference>
<evidence type="ECO:0000313" key="5">
    <source>
        <dbReference type="Proteomes" id="UP000077266"/>
    </source>
</evidence>
<organism evidence="4 5">
    <name type="scientific">Exidia glandulosa HHB12029</name>
    <dbReference type="NCBI Taxonomy" id="1314781"/>
    <lineage>
        <taxon>Eukaryota</taxon>
        <taxon>Fungi</taxon>
        <taxon>Dikarya</taxon>
        <taxon>Basidiomycota</taxon>
        <taxon>Agaricomycotina</taxon>
        <taxon>Agaricomycetes</taxon>
        <taxon>Auriculariales</taxon>
        <taxon>Exidiaceae</taxon>
        <taxon>Exidia</taxon>
    </lineage>
</organism>
<protein>
    <submittedName>
        <fullName evidence="4">Uncharacterized protein</fullName>
    </submittedName>
</protein>
<dbReference type="InParanoid" id="A0A165Q910"/>
<feature type="region of interest" description="Disordered" evidence="1">
    <location>
        <begin position="804"/>
        <end position="825"/>
    </location>
</feature>
<dbReference type="STRING" id="1314781.A0A165Q910"/>
<dbReference type="PANTHER" id="PTHR31138">
    <property type="entry name" value="CHROMOSOME 19, WHOLE GENOME SHOTGUN SEQUENCE"/>
    <property type="match status" value="1"/>
</dbReference>
<dbReference type="Pfam" id="PF19343">
    <property type="entry name" value="HAM1_N"/>
    <property type="match status" value="1"/>
</dbReference>
<dbReference type="GO" id="GO:0008289">
    <property type="term" value="F:lipid binding"/>
    <property type="evidence" value="ECO:0007669"/>
    <property type="project" value="InterPro"/>
</dbReference>
<dbReference type="EMBL" id="KV425884">
    <property type="protein sequence ID" value="KZW03262.1"/>
    <property type="molecule type" value="Genomic_DNA"/>
</dbReference>
<dbReference type="AlphaFoldDB" id="A0A165Q910"/>